<comment type="caution">
    <text evidence="11">The sequence shown here is derived from an EMBL/GenBank/DDBJ whole genome shotgun (WGS) entry which is preliminary data.</text>
</comment>
<keyword evidence="4 9" id="KW-0028">Amino-acid biosynthesis</keyword>
<comment type="catalytic activity">
    <reaction evidence="8 9">
        <text>(1S,2R)-1-C-(indol-3-yl)glycerol 3-phosphate + L-serine = D-glyceraldehyde 3-phosphate + L-tryptophan + H2O</text>
        <dbReference type="Rhea" id="RHEA:10532"/>
        <dbReference type="ChEBI" id="CHEBI:15377"/>
        <dbReference type="ChEBI" id="CHEBI:33384"/>
        <dbReference type="ChEBI" id="CHEBI:57912"/>
        <dbReference type="ChEBI" id="CHEBI:58866"/>
        <dbReference type="ChEBI" id="CHEBI:59776"/>
        <dbReference type="EC" id="4.2.1.20"/>
    </reaction>
</comment>
<evidence type="ECO:0000256" key="8">
    <source>
        <dbReference type="ARBA" id="ARBA00049047"/>
    </source>
</evidence>
<feature type="active site" description="Proton acceptor" evidence="9">
    <location>
        <position position="51"/>
    </location>
</feature>
<dbReference type="PANTHER" id="PTHR43406">
    <property type="entry name" value="TRYPTOPHAN SYNTHASE, ALPHA CHAIN"/>
    <property type="match status" value="1"/>
</dbReference>
<dbReference type="GO" id="GO:0004834">
    <property type="term" value="F:tryptophan synthase activity"/>
    <property type="evidence" value="ECO:0007669"/>
    <property type="project" value="UniProtKB-UniRule"/>
</dbReference>
<dbReference type="InterPro" id="IPR002028">
    <property type="entry name" value="Trp_synthase_suA"/>
</dbReference>
<dbReference type="PATRIC" id="fig|85874.4.peg.1684"/>
<evidence type="ECO:0000256" key="4">
    <source>
        <dbReference type="ARBA" id="ARBA00022605"/>
    </source>
</evidence>
<dbReference type="PANTHER" id="PTHR43406:SF1">
    <property type="entry name" value="TRYPTOPHAN SYNTHASE ALPHA CHAIN, CHLOROPLASTIC"/>
    <property type="match status" value="1"/>
</dbReference>
<dbReference type="Gene3D" id="3.20.20.70">
    <property type="entry name" value="Aldolase class I"/>
    <property type="match status" value="1"/>
</dbReference>
<dbReference type="UniPathway" id="UPA00035">
    <property type="reaction ID" value="UER00044"/>
</dbReference>
<accession>A0A101FGT1</accession>
<evidence type="ECO:0000256" key="10">
    <source>
        <dbReference type="RuleBase" id="RU003662"/>
    </source>
</evidence>
<evidence type="ECO:0000256" key="1">
    <source>
        <dbReference type="ARBA" id="ARBA00003365"/>
    </source>
</evidence>
<protein>
    <recommendedName>
        <fullName evidence="9">Tryptophan synthase alpha chain</fullName>
        <ecNumber evidence="9">4.2.1.20</ecNumber>
    </recommendedName>
</protein>
<evidence type="ECO:0000313" key="11">
    <source>
        <dbReference type="EMBL" id="KUK36757.1"/>
    </source>
</evidence>
<dbReference type="SUPFAM" id="SSF51366">
    <property type="entry name" value="Ribulose-phoshate binding barrel"/>
    <property type="match status" value="1"/>
</dbReference>
<dbReference type="EMBL" id="LGFO01000046">
    <property type="protein sequence ID" value="KUK36757.1"/>
    <property type="molecule type" value="Genomic_DNA"/>
</dbReference>
<keyword evidence="6 9" id="KW-0057">Aromatic amino acid biosynthesis</keyword>
<dbReference type="OMA" id="LVMTYWN"/>
<evidence type="ECO:0000256" key="9">
    <source>
        <dbReference type="HAMAP-Rule" id="MF_00131"/>
    </source>
</evidence>
<feature type="active site" description="Proton acceptor" evidence="9">
    <location>
        <position position="62"/>
    </location>
</feature>
<dbReference type="GO" id="GO:0005829">
    <property type="term" value="C:cytosol"/>
    <property type="evidence" value="ECO:0007669"/>
    <property type="project" value="TreeGrafter"/>
</dbReference>
<comment type="similarity">
    <text evidence="9 10">Belongs to the TrpA family.</text>
</comment>
<evidence type="ECO:0000256" key="6">
    <source>
        <dbReference type="ARBA" id="ARBA00023141"/>
    </source>
</evidence>
<dbReference type="EC" id="4.2.1.20" evidence="9"/>
<sequence>MQENRIDARLRRLRRSGEKGLITFITAGDPDLETTSRLVLAMEEAGADMVELGVPFSDPLADGPVIQRASQRSLNGGTNLEGILMMVRELRRRTEIPLLLMTYYNPVLQYGLKRIAAEAGAAGVDGFIVPDLPLEESRPLLDELGRSGLHLVPLVAPTTTERRLEEADRVAGGFIYCVSLTGVTGMREEVPPGIVQFIERVRRCCRLPLGIGFGVSGPRQAALMARLADAVIVGSAIVHLVEKYATQPPLLLDRVSGLVRELKEAVRTCRG</sequence>
<evidence type="ECO:0000256" key="3">
    <source>
        <dbReference type="ARBA" id="ARBA00011270"/>
    </source>
</evidence>
<evidence type="ECO:0000256" key="7">
    <source>
        <dbReference type="ARBA" id="ARBA00023239"/>
    </source>
</evidence>
<dbReference type="NCBIfam" id="TIGR00262">
    <property type="entry name" value="trpA"/>
    <property type="match status" value="1"/>
</dbReference>
<comment type="function">
    <text evidence="1 9">The alpha subunit is responsible for the aldol cleavage of indoleglycerol phosphate to indole and glyceraldehyde 3-phosphate.</text>
</comment>
<comment type="pathway">
    <text evidence="2 9">Amino-acid biosynthesis; L-tryptophan biosynthesis; L-tryptophan from chorismate: step 5/5.</text>
</comment>
<organism evidence="11 12">
    <name type="scientific">Thermacetogenium phaeum</name>
    <dbReference type="NCBI Taxonomy" id="85874"/>
    <lineage>
        <taxon>Bacteria</taxon>
        <taxon>Bacillati</taxon>
        <taxon>Bacillota</taxon>
        <taxon>Clostridia</taxon>
        <taxon>Thermoanaerobacterales</taxon>
        <taxon>Thermoanaerobacteraceae</taxon>
        <taxon>Thermacetogenium</taxon>
    </lineage>
</organism>
<gene>
    <name evidence="9" type="primary">trpA</name>
    <name evidence="11" type="ORF">XD66_0534</name>
</gene>
<dbReference type="HAMAP" id="MF_00131">
    <property type="entry name" value="Trp_synth_alpha"/>
    <property type="match status" value="1"/>
</dbReference>
<dbReference type="PROSITE" id="PS00167">
    <property type="entry name" value="TRP_SYNTHASE_ALPHA"/>
    <property type="match status" value="1"/>
</dbReference>
<proteinExistence type="inferred from homology"/>
<dbReference type="AlphaFoldDB" id="A0A101FGT1"/>
<comment type="subunit">
    <text evidence="3 9">Tetramer of two alpha and two beta chains.</text>
</comment>
<evidence type="ECO:0000256" key="2">
    <source>
        <dbReference type="ARBA" id="ARBA00004733"/>
    </source>
</evidence>
<keyword evidence="7 9" id="KW-0456">Lyase</keyword>
<keyword evidence="5 9" id="KW-0822">Tryptophan biosynthesis</keyword>
<dbReference type="FunFam" id="3.20.20.70:FF:000037">
    <property type="entry name" value="Tryptophan synthase alpha chain"/>
    <property type="match status" value="1"/>
</dbReference>
<dbReference type="InterPro" id="IPR013785">
    <property type="entry name" value="Aldolase_TIM"/>
</dbReference>
<name>A0A101FGT1_9THEO</name>
<dbReference type="CDD" id="cd04724">
    <property type="entry name" value="Tryptophan_synthase_alpha"/>
    <property type="match status" value="1"/>
</dbReference>
<dbReference type="Pfam" id="PF00290">
    <property type="entry name" value="Trp_syntA"/>
    <property type="match status" value="1"/>
</dbReference>
<evidence type="ECO:0000256" key="5">
    <source>
        <dbReference type="ARBA" id="ARBA00022822"/>
    </source>
</evidence>
<dbReference type="Proteomes" id="UP000053326">
    <property type="component" value="Unassembled WGS sequence"/>
</dbReference>
<dbReference type="InterPro" id="IPR018204">
    <property type="entry name" value="Trp_synthase_alpha_AS"/>
</dbReference>
<evidence type="ECO:0000313" key="12">
    <source>
        <dbReference type="Proteomes" id="UP000053326"/>
    </source>
</evidence>
<dbReference type="InterPro" id="IPR011060">
    <property type="entry name" value="RibuloseP-bd_barrel"/>
</dbReference>
<reference evidence="12" key="1">
    <citation type="journal article" date="2015" name="MBio">
        <title>Genome-Resolved Metagenomic Analysis Reveals Roles for Candidate Phyla and Other Microbial Community Members in Biogeochemical Transformations in Oil Reservoirs.</title>
        <authorList>
            <person name="Hu P."/>
            <person name="Tom L."/>
            <person name="Singh A."/>
            <person name="Thomas B.C."/>
            <person name="Baker B.J."/>
            <person name="Piceno Y.M."/>
            <person name="Andersen G.L."/>
            <person name="Banfield J.F."/>
        </authorList>
    </citation>
    <scope>NUCLEOTIDE SEQUENCE [LARGE SCALE GENOMIC DNA]</scope>
</reference>